<organism evidence="1 2">
    <name type="scientific">Sphagnum jensenii</name>
    <dbReference type="NCBI Taxonomy" id="128206"/>
    <lineage>
        <taxon>Eukaryota</taxon>
        <taxon>Viridiplantae</taxon>
        <taxon>Streptophyta</taxon>
        <taxon>Embryophyta</taxon>
        <taxon>Bryophyta</taxon>
        <taxon>Sphagnophytina</taxon>
        <taxon>Sphagnopsida</taxon>
        <taxon>Sphagnales</taxon>
        <taxon>Sphagnaceae</taxon>
        <taxon>Sphagnum</taxon>
    </lineage>
</organism>
<dbReference type="EMBL" id="OZ023714">
    <property type="protein sequence ID" value="CAK9863237.1"/>
    <property type="molecule type" value="Genomic_DNA"/>
</dbReference>
<gene>
    <name evidence="1" type="ORF">CSSPJE1EN2_LOCUS6232</name>
</gene>
<accession>A0ABP1ALF4</accession>
<reference evidence="1" key="1">
    <citation type="submission" date="2024-03" db="EMBL/GenBank/DDBJ databases">
        <authorList>
            <consortium name="ELIXIR-Norway"/>
            <consortium name="Elixir Norway"/>
        </authorList>
    </citation>
    <scope>NUCLEOTIDE SEQUENCE</scope>
</reference>
<evidence type="ECO:0000313" key="2">
    <source>
        <dbReference type="Proteomes" id="UP001497522"/>
    </source>
</evidence>
<keyword evidence="2" id="KW-1185">Reference proteome</keyword>
<protein>
    <submittedName>
        <fullName evidence="1">Uncharacterized protein</fullName>
    </submittedName>
</protein>
<sequence length="141" mass="15278">MDEARLLSWSLRLHHVCVPGLFQGSGPAHGRLSPLTGELGDGGRASGAAELPLTLDEFGVEFLACSDAYHHIFVCLLRVILISLGPLCVEFNCLRSSSLENLSSVVCCSTFAPQLGLEFGRVLPPDPRLVFFFGCRFAREA</sequence>
<evidence type="ECO:0000313" key="1">
    <source>
        <dbReference type="EMBL" id="CAK9863237.1"/>
    </source>
</evidence>
<proteinExistence type="predicted"/>
<dbReference type="Proteomes" id="UP001497522">
    <property type="component" value="Chromosome 13"/>
</dbReference>
<name>A0ABP1ALF4_9BRYO</name>